<evidence type="ECO:0000313" key="2">
    <source>
        <dbReference type="Proteomes" id="UP000663836"/>
    </source>
</evidence>
<accession>A0A819LBP6</accession>
<reference evidence="1" key="1">
    <citation type="submission" date="2021-02" db="EMBL/GenBank/DDBJ databases">
        <authorList>
            <person name="Nowell W R."/>
        </authorList>
    </citation>
    <scope>NUCLEOTIDE SEQUENCE</scope>
</reference>
<comment type="caution">
    <text evidence="1">The sequence shown here is derived from an EMBL/GenBank/DDBJ whole genome shotgun (WGS) entry which is preliminary data.</text>
</comment>
<organism evidence="1 2">
    <name type="scientific">Rotaria sordida</name>
    <dbReference type="NCBI Taxonomy" id="392033"/>
    <lineage>
        <taxon>Eukaryota</taxon>
        <taxon>Metazoa</taxon>
        <taxon>Spiralia</taxon>
        <taxon>Gnathifera</taxon>
        <taxon>Rotifera</taxon>
        <taxon>Eurotatoria</taxon>
        <taxon>Bdelloidea</taxon>
        <taxon>Philodinida</taxon>
        <taxon>Philodinidae</taxon>
        <taxon>Rotaria</taxon>
    </lineage>
</organism>
<gene>
    <name evidence="1" type="ORF">JBS370_LOCUS24153</name>
</gene>
<protein>
    <submittedName>
        <fullName evidence="1">Uncharacterized protein</fullName>
    </submittedName>
</protein>
<evidence type="ECO:0000313" key="1">
    <source>
        <dbReference type="EMBL" id="CAF3962185.1"/>
    </source>
</evidence>
<sequence length="79" mass="8903">MTDIDLSSPISIDDSPCRSQINQTFTTSSIENMLKRKDNRKEFTVIANNQKKSSSAWATFGFPARLSENGTYERIHGFA</sequence>
<feature type="non-terminal residue" evidence="1">
    <location>
        <position position="79"/>
    </location>
</feature>
<dbReference type="Proteomes" id="UP000663836">
    <property type="component" value="Unassembled WGS sequence"/>
</dbReference>
<proteinExistence type="predicted"/>
<dbReference type="EMBL" id="CAJOBD010003702">
    <property type="protein sequence ID" value="CAF3962185.1"/>
    <property type="molecule type" value="Genomic_DNA"/>
</dbReference>
<dbReference type="AlphaFoldDB" id="A0A819LBP6"/>
<name>A0A819LBP6_9BILA</name>